<evidence type="ECO:0000313" key="2">
    <source>
        <dbReference type="EMBL" id="CAI0449202.1"/>
    </source>
</evidence>
<accession>A0AAV0MQZ3</accession>
<feature type="transmembrane region" description="Helical" evidence="1">
    <location>
        <begin position="27"/>
        <end position="47"/>
    </location>
</feature>
<sequence>MDVLILFGLGLMDYVKTASISLKRRRLIYKKTVAVCGVVLLVCRFIYVSLWSIRRLLPATVSFYLVRM</sequence>
<keyword evidence="1" id="KW-0812">Transmembrane</keyword>
<evidence type="ECO:0000313" key="3">
    <source>
        <dbReference type="Proteomes" id="UP001154282"/>
    </source>
</evidence>
<proteinExistence type="predicted"/>
<dbReference type="Proteomes" id="UP001154282">
    <property type="component" value="Unassembled WGS sequence"/>
</dbReference>
<feature type="non-terminal residue" evidence="2">
    <location>
        <position position="68"/>
    </location>
</feature>
<organism evidence="2 3">
    <name type="scientific">Linum tenue</name>
    <dbReference type="NCBI Taxonomy" id="586396"/>
    <lineage>
        <taxon>Eukaryota</taxon>
        <taxon>Viridiplantae</taxon>
        <taxon>Streptophyta</taxon>
        <taxon>Embryophyta</taxon>
        <taxon>Tracheophyta</taxon>
        <taxon>Spermatophyta</taxon>
        <taxon>Magnoliopsida</taxon>
        <taxon>eudicotyledons</taxon>
        <taxon>Gunneridae</taxon>
        <taxon>Pentapetalae</taxon>
        <taxon>rosids</taxon>
        <taxon>fabids</taxon>
        <taxon>Malpighiales</taxon>
        <taxon>Linaceae</taxon>
        <taxon>Linum</taxon>
    </lineage>
</organism>
<keyword evidence="1" id="KW-0472">Membrane</keyword>
<evidence type="ECO:0000256" key="1">
    <source>
        <dbReference type="SAM" id="Phobius"/>
    </source>
</evidence>
<comment type="caution">
    <text evidence="2">The sequence shown here is derived from an EMBL/GenBank/DDBJ whole genome shotgun (WGS) entry which is preliminary data.</text>
</comment>
<dbReference type="EMBL" id="CAMGYJ010000007">
    <property type="protein sequence ID" value="CAI0449202.1"/>
    <property type="molecule type" value="Genomic_DNA"/>
</dbReference>
<gene>
    <name evidence="2" type="ORF">LITE_LOCUS30077</name>
</gene>
<keyword evidence="1" id="KW-1133">Transmembrane helix</keyword>
<keyword evidence="3" id="KW-1185">Reference proteome</keyword>
<dbReference type="AlphaFoldDB" id="A0AAV0MQZ3"/>
<name>A0AAV0MQZ3_9ROSI</name>
<protein>
    <submittedName>
        <fullName evidence="2">Uncharacterized protein</fullName>
    </submittedName>
</protein>
<reference evidence="2" key="1">
    <citation type="submission" date="2022-08" db="EMBL/GenBank/DDBJ databases">
        <authorList>
            <person name="Gutierrez-Valencia J."/>
        </authorList>
    </citation>
    <scope>NUCLEOTIDE SEQUENCE</scope>
</reference>